<reference evidence="2 3" key="1">
    <citation type="submission" date="2019-08" db="EMBL/GenBank/DDBJ databases">
        <title>Hyperibacter terrae gen. nov., sp. nov. and Hyperibacter viscosus sp. nov., two new members in the family Rhodospirillaceae isolated from the rhizosphere of Hypericum perforatum.</title>
        <authorList>
            <person name="Noviana Z."/>
        </authorList>
    </citation>
    <scope>NUCLEOTIDE SEQUENCE [LARGE SCALE GENOMIC DNA]</scope>
    <source>
        <strain evidence="2 3">R5913</strain>
    </source>
</reference>
<dbReference type="KEGG" id="htq:FRZ44_40420"/>
<evidence type="ECO:0000313" key="2">
    <source>
        <dbReference type="EMBL" id="QEX18732.1"/>
    </source>
</evidence>
<name>A0A5J6MM84_9PROT</name>
<dbReference type="OrthoDB" id="7353763at2"/>
<protein>
    <recommendedName>
        <fullName evidence="4">Lipoprotein</fullName>
    </recommendedName>
</protein>
<evidence type="ECO:0000313" key="3">
    <source>
        <dbReference type="Proteomes" id="UP000326202"/>
    </source>
</evidence>
<dbReference type="RefSeq" id="WP_151178859.1">
    <property type="nucleotide sequence ID" value="NZ_CP042906.1"/>
</dbReference>
<gene>
    <name evidence="2" type="ORF">FRZ44_40420</name>
</gene>
<organism evidence="2 3">
    <name type="scientific">Hypericibacter terrae</name>
    <dbReference type="NCBI Taxonomy" id="2602015"/>
    <lineage>
        <taxon>Bacteria</taxon>
        <taxon>Pseudomonadati</taxon>
        <taxon>Pseudomonadota</taxon>
        <taxon>Alphaproteobacteria</taxon>
        <taxon>Rhodospirillales</taxon>
        <taxon>Dongiaceae</taxon>
        <taxon>Hypericibacter</taxon>
    </lineage>
</organism>
<evidence type="ECO:0000256" key="1">
    <source>
        <dbReference type="SAM" id="SignalP"/>
    </source>
</evidence>
<dbReference type="EMBL" id="CP042906">
    <property type="protein sequence ID" value="QEX18732.1"/>
    <property type="molecule type" value="Genomic_DNA"/>
</dbReference>
<feature type="signal peptide" evidence="1">
    <location>
        <begin position="1"/>
        <end position="31"/>
    </location>
</feature>
<dbReference type="AlphaFoldDB" id="A0A5J6MM84"/>
<sequence>MGLPAGSTTRAATAVLLSLAMASCSMPNESAADVPVSLTIVNKGSDPIHCMINFGHWVTQDLGMIGQSGSKTVQLHRQAADGALYIPRADGQRLMMIENIFCSAPGDSAASRGQVPLLPIQAGYSQRYASVCRAGEPVQCETAVSD</sequence>
<proteinExistence type="predicted"/>
<dbReference type="Proteomes" id="UP000326202">
    <property type="component" value="Chromosome"/>
</dbReference>
<evidence type="ECO:0008006" key="4">
    <source>
        <dbReference type="Google" id="ProtNLM"/>
    </source>
</evidence>
<keyword evidence="1" id="KW-0732">Signal</keyword>
<keyword evidence="3" id="KW-1185">Reference proteome</keyword>
<feature type="chain" id="PRO_5023853295" description="Lipoprotein" evidence="1">
    <location>
        <begin position="32"/>
        <end position="146"/>
    </location>
</feature>
<accession>A0A5J6MM84</accession>